<dbReference type="EMBL" id="CACRUT010000016">
    <property type="protein sequence ID" value="VYU45100.1"/>
    <property type="molecule type" value="Genomic_DNA"/>
</dbReference>
<proteinExistence type="predicted"/>
<accession>A0A6N3EZ92</accession>
<name>A0A6N3EZ92_9BACT</name>
<sequence>MDIRVISLRFFELLWQNTVLAYDVWTFLPIGSSVSLCLSSTEYVFCPSHQTVILVWGAKVIPGFYEDARSSLLFSEEISTPQSLRVVFLPKNLASSNPDLFRAPETKTTDAKRKRIKKCRINKKRKFGNSTPSTLRAALKILLRPSWHFKLTALLVDRLHFQHLDRKNDHAVCHLVAFLIEW</sequence>
<protein>
    <submittedName>
        <fullName evidence="1">Uncharacterized protein</fullName>
    </submittedName>
</protein>
<dbReference type="AlphaFoldDB" id="A0A6N3EZ92"/>
<reference evidence="1" key="1">
    <citation type="submission" date="2019-11" db="EMBL/GenBank/DDBJ databases">
        <authorList>
            <person name="Feng L."/>
        </authorList>
    </citation>
    <scope>NUCLEOTIDE SEQUENCE</scope>
    <source>
        <strain evidence="1">PclaraLFYP37</strain>
    </source>
</reference>
<organism evidence="1">
    <name type="scientific">Paraprevotella clara</name>
    <dbReference type="NCBI Taxonomy" id="454154"/>
    <lineage>
        <taxon>Bacteria</taxon>
        <taxon>Pseudomonadati</taxon>
        <taxon>Bacteroidota</taxon>
        <taxon>Bacteroidia</taxon>
        <taxon>Bacteroidales</taxon>
        <taxon>Prevotellaceae</taxon>
        <taxon>Paraprevotella</taxon>
    </lineage>
</organism>
<gene>
    <name evidence="1" type="ORF">PCLFYP37_02947</name>
</gene>
<evidence type="ECO:0000313" key="1">
    <source>
        <dbReference type="EMBL" id="VYU45100.1"/>
    </source>
</evidence>